<keyword evidence="2" id="KW-1185">Reference proteome</keyword>
<dbReference type="SUPFAM" id="SSF53474">
    <property type="entry name" value="alpha/beta-Hydrolases"/>
    <property type="match status" value="1"/>
</dbReference>
<evidence type="ECO:0000313" key="1">
    <source>
        <dbReference type="EMBL" id="PWV79676.1"/>
    </source>
</evidence>
<evidence type="ECO:0008006" key="3">
    <source>
        <dbReference type="Google" id="ProtNLM"/>
    </source>
</evidence>
<dbReference type="EMBL" id="QGTL01000002">
    <property type="protein sequence ID" value="PWV79676.1"/>
    <property type="molecule type" value="Genomic_DNA"/>
</dbReference>
<dbReference type="InterPro" id="IPR029058">
    <property type="entry name" value="AB_hydrolase_fold"/>
</dbReference>
<dbReference type="Proteomes" id="UP000246410">
    <property type="component" value="Unassembled WGS sequence"/>
</dbReference>
<protein>
    <recommendedName>
        <fullName evidence="3">Prolyl oligopeptidase family protein</fullName>
    </recommendedName>
</protein>
<proteinExistence type="predicted"/>
<organism evidence="1 2">
    <name type="scientific">Nocardia neocaledoniensis</name>
    <dbReference type="NCBI Taxonomy" id="236511"/>
    <lineage>
        <taxon>Bacteria</taxon>
        <taxon>Bacillati</taxon>
        <taxon>Actinomycetota</taxon>
        <taxon>Actinomycetes</taxon>
        <taxon>Mycobacteriales</taxon>
        <taxon>Nocardiaceae</taxon>
        <taxon>Nocardia</taxon>
    </lineage>
</organism>
<name>A0A317NWA4_9NOCA</name>
<reference evidence="1 2" key="1">
    <citation type="submission" date="2018-05" db="EMBL/GenBank/DDBJ databases">
        <title>Genomic Encyclopedia of Type Strains, Phase IV (KMG-IV): sequencing the most valuable type-strain genomes for metagenomic binning, comparative biology and taxonomic classification.</title>
        <authorList>
            <person name="Goeker M."/>
        </authorList>
    </citation>
    <scope>NUCLEOTIDE SEQUENCE [LARGE SCALE GENOMIC DNA]</scope>
    <source>
        <strain evidence="1 2">DSM 44717</strain>
    </source>
</reference>
<dbReference type="Gene3D" id="3.40.50.1820">
    <property type="entry name" value="alpha/beta hydrolase"/>
    <property type="match status" value="1"/>
</dbReference>
<gene>
    <name evidence="1" type="ORF">DFR69_102742</name>
</gene>
<dbReference type="AlphaFoldDB" id="A0A317NWA4"/>
<evidence type="ECO:0000313" key="2">
    <source>
        <dbReference type="Proteomes" id="UP000246410"/>
    </source>
</evidence>
<comment type="caution">
    <text evidence="1">The sequence shown here is derived from an EMBL/GenBank/DDBJ whole genome shotgun (WGS) entry which is preliminary data.</text>
</comment>
<sequence length="96" mass="10185">MAAALLMTQPDLLAGAILFRPLLPFSSEPQYRLDGTPVLIVDGAKDTRRSPGDGLQLARQLRHAGAAVTYHLLPVGHAVTAEDSAIGSGWLQVLDL</sequence>
<accession>A0A317NWA4</accession>